<dbReference type="EMBL" id="JPKY01000032">
    <property type="protein sequence ID" value="KFH45417.1"/>
    <property type="molecule type" value="Genomic_DNA"/>
</dbReference>
<feature type="region of interest" description="Disordered" evidence="1">
    <location>
        <begin position="1"/>
        <end position="67"/>
    </location>
</feature>
<evidence type="ECO:0000313" key="3">
    <source>
        <dbReference type="Proteomes" id="UP000029964"/>
    </source>
</evidence>
<proteinExistence type="predicted"/>
<reference evidence="3" key="1">
    <citation type="journal article" date="2014" name="Genome Announc.">
        <title>Genome sequence and annotation of Acremonium chrysogenum, producer of the beta-lactam antibiotic cephalosporin C.</title>
        <authorList>
            <person name="Terfehr D."/>
            <person name="Dahlmann T.A."/>
            <person name="Specht T."/>
            <person name="Zadra I."/>
            <person name="Kuernsteiner H."/>
            <person name="Kueck U."/>
        </authorList>
    </citation>
    <scope>NUCLEOTIDE SEQUENCE [LARGE SCALE GENOMIC DNA]</scope>
    <source>
        <strain evidence="3">ATCC 11550 / CBS 779.69 / DSM 880 / IAM 14645 / JCM 23072 / IMI 49137</strain>
    </source>
</reference>
<evidence type="ECO:0000313" key="2">
    <source>
        <dbReference type="EMBL" id="KFH45417.1"/>
    </source>
</evidence>
<protein>
    <submittedName>
        <fullName evidence="2">Uncharacterized protein</fullName>
    </submittedName>
</protein>
<dbReference type="AlphaFoldDB" id="A0A086T7T5"/>
<keyword evidence="3" id="KW-1185">Reference proteome</keyword>
<sequence>MPEGHQSPPPERQSKNQMGGTGKKTDDHETGKSGKEQLENLSSNPKEPMGAELDKKFAKGEGNKSSG</sequence>
<dbReference type="OrthoDB" id="5375886at2759"/>
<dbReference type="Proteomes" id="UP000029964">
    <property type="component" value="Unassembled WGS sequence"/>
</dbReference>
<evidence type="ECO:0000256" key="1">
    <source>
        <dbReference type="SAM" id="MobiDB-lite"/>
    </source>
</evidence>
<feature type="compositionally biased region" description="Basic and acidic residues" evidence="1">
    <location>
        <begin position="52"/>
        <end position="67"/>
    </location>
</feature>
<comment type="caution">
    <text evidence="2">The sequence shown here is derived from an EMBL/GenBank/DDBJ whole genome shotgun (WGS) entry which is preliminary data.</text>
</comment>
<feature type="compositionally biased region" description="Basic and acidic residues" evidence="1">
    <location>
        <begin position="23"/>
        <end position="38"/>
    </location>
</feature>
<gene>
    <name evidence="2" type="ORF">ACRE_037490</name>
</gene>
<dbReference type="HOGENOM" id="CLU_182434_0_0_1"/>
<organism evidence="2 3">
    <name type="scientific">Hapsidospora chrysogenum (strain ATCC 11550 / CBS 779.69 / DSM 880 / IAM 14645 / JCM 23072 / IMI 49137)</name>
    <name type="common">Acremonium chrysogenum</name>
    <dbReference type="NCBI Taxonomy" id="857340"/>
    <lineage>
        <taxon>Eukaryota</taxon>
        <taxon>Fungi</taxon>
        <taxon>Dikarya</taxon>
        <taxon>Ascomycota</taxon>
        <taxon>Pezizomycotina</taxon>
        <taxon>Sordariomycetes</taxon>
        <taxon>Hypocreomycetidae</taxon>
        <taxon>Hypocreales</taxon>
        <taxon>Bionectriaceae</taxon>
        <taxon>Hapsidospora</taxon>
    </lineage>
</organism>
<name>A0A086T7T5_HAPC1</name>
<accession>A0A086T7T5</accession>